<feature type="compositionally biased region" description="Pro residues" evidence="6">
    <location>
        <begin position="84"/>
        <end position="109"/>
    </location>
</feature>
<dbReference type="PANTHER" id="PTHR23301:SF0">
    <property type="entry name" value="CHITIN-BINDING TYPE-2 DOMAIN-CONTAINING PROTEIN-RELATED"/>
    <property type="match status" value="1"/>
</dbReference>
<accession>A0AAV8WGQ2</accession>
<dbReference type="PANTHER" id="PTHR23301">
    <property type="entry name" value="CHITIN BINDING PERITROPHIN-A"/>
    <property type="match status" value="1"/>
</dbReference>
<evidence type="ECO:0000256" key="4">
    <source>
        <dbReference type="ARBA" id="ARBA00023157"/>
    </source>
</evidence>
<feature type="region of interest" description="Disordered" evidence="6">
    <location>
        <begin position="81"/>
        <end position="109"/>
    </location>
</feature>
<evidence type="ECO:0000256" key="2">
    <source>
        <dbReference type="ARBA" id="ARBA00022729"/>
    </source>
</evidence>
<dbReference type="Proteomes" id="UP001159042">
    <property type="component" value="Unassembled WGS sequence"/>
</dbReference>
<organism evidence="9 10">
    <name type="scientific">Exocentrus adspersus</name>
    <dbReference type="NCBI Taxonomy" id="1586481"/>
    <lineage>
        <taxon>Eukaryota</taxon>
        <taxon>Metazoa</taxon>
        <taxon>Ecdysozoa</taxon>
        <taxon>Arthropoda</taxon>
        <taxon>Hexapoda</taxon>
        <taxon>Insecta</taxon>
        <taxon>Pterygota</taxon>
        <taxon>Neoptera</taxon>
        <taxon>Endopterygota</taxon>
        <taxon>Coleoptera</taxon>
        <taxon>Polyphaga</taxon>
        <taxon>Cucujiformia</taxon>
        <taxon>Chrysomeloidea</taxon>
        <taxon>Cerambycidae</taxon>
        <taxon>Lamiinae</taxon>
        <taxon>Acanthocinini</taxon>
        <taxon>Exocentrus</taxon>
    </lineage>
</organism>
<evidence type="ECO:0000313" key="9">
    <source>
        <dbReference type="EMBL" id="KAJ8925512.1"/>
    </source>
</evidence>
<evidence type="ECO:0000259" key="8">
    <source>
        <dbReference type="PROSITE" id="PS50940"/>
    </source>
</evidence>
<protein>
    <recommendedName>
        <fullName evidence="8">Chitin-binding type-2 domain-containing protein</fullName>
    </recommendedName>
</protein>
<feature type="chain" id="PRO_5043496749" description="Chitin-binding type-2 domain-containing protein" evidence="7">
    <location>
        <begin position="21"/>
        <end position="109"/>
    </location>
</feature>
<keyword evidence="10" id="KW-1185">Reference proteome</keyword>
<name>A0AAV8WGQ2_9CUCU</name>
<dbReference type="Pfam" id="PF01607">
    <property type="entry name" value="CBM_14"/>
    <property type="match status" value="1"/>
</dbReference>
<dbReference type="SMART" id="SM00494">
    <property type="entry name" value="ChtBD2"/>
    <property type="match status" value="1"/>
</dbReference>
<evidence type="ECO:0000256" key="1">
    <source>
        <dbReference type="ARBA" id="ARBA00022669"/>
    </source>
</evidence>
<dbReference type="EMBL" id="JANEYG010000001">
    <property type="protein sequence ID" value="KAJ8925512.1"/>
    <property type="molecule type" value="Genomic_DNA"/>
</dbReference>
<evidence type="ECO:0000313" key="10">
    <source>
        <dbReference type="Proteomes" id="UP001159042"/>
    </source>
</evidence>
<dbReference type="SUPFAM" id="SSF57625">
    <property type="entry name" value="Invertebrate chitin-binding proteins"/>
    <property type="match status" value="1"/>
</dbReference>
<sequence length="109" mass="11919">MKYFFTFIIVVFSVVSLTFAEVECPAIEGEEAVYLPHETECGKFYECSGRKPILLECPPGTYFDVRVNTCNWEVDCGNLTRSTAPPPTAPTAPPSTAPTAPPPATTQQE</sequence>
<evidence type="ECO:0000256" key="7">
    <source>
        <dbReference type="SAM" id="SignalP"/>
    </source>
</evidence>
<keyword evidence="2 7" id="KW-0732">Signal</keyword>
<dbReference type="GO" id="GO:0005576">
    <property type="term" value="C:extracellular region"/>
    <property type="evidence" value="ECO:0007669"/>
    <property type="project" value="InterPro"/>
</dbReference>
<keyword evidence="5" id="KW-0325">Glycoprotein</keyword>
<gene>
    <name evidence="9" type="ORF">NQ315_009351</name>
</gene>
<evidence type="ECO:0000256" key="3">
    <source>
        <dbReference type="ARBA" id="ARBA00022737"/>
    </source>
</evidence>
<proteinExistence type="predicted"/>
<dbReference type="AlphaFoldDB" id="A0AAV8WGQ2"/>
<evidence type="ECO:0000256" key="6">
    <source>
        <dbReference type="SAM" id="MobiDB-lite"/>
    </source>
</evidence>
<dbReference type="PROSITE" id="PS50940">
    <property type="entry name" value="CHIT_BIND_II"/>
    <property type="match status" value="1"/>
</dbReference>
<keyword evidence="1" id="KW-0147">Chitin-binding</keyword>
<feature type="signal peptide" evidence="7">
    <location>
        <begin position="1"/>
        <end position="20"/>
    </location>
</feature>
<dbReference type="InterPro" id="IPR002557">
    <property type="entry name" value="Chitin-bd_dom"/>
</dbReference>
<reference evidence="9 10" key="1">
    <citation type="journal article" date="2023" name="Insect Mol. Biol.">
        <title>Genome sequencing provides insights into the evolution of gene families encoding plant cell wall-degrading enzymes in longhorned beetles.</title>
        <authorList>
            <person name="Shin N.R."/>
            <person name="Okamura Y."/>
            <person name="Kirsch R."/>
            <person name="Pauchet Y."/>
        </authorList>
    </citation>
    <scope>NUCLEOTIDE SEQUENCE [LARGE SCALE GENOMIC DNA]</scope>
    <source>
        <strain evidence="9">EAD_L_NR</strain>
    </source>
</reference>
<keyword evidence="3" id="KW-0677">Repeat</keyword>
<feature type="domain" description="Chitin-binding type-2" evidence="8">
    <location>
        <begin position="21"/>
        <end position="78"/>
    </location>
</feature>
<comment type="caution">
    <text evidence="9">The sequence shown here is derived from an EMBL/GenBank/DDBJ whole genome shotgun (WGS) entry which is preliminary data.</text>
</comment>
<dbReference type="InterPro" id="IPR036508">
    <property type="entry name" value="Chitin-bd_dom_sf"/>
</dbReference>
<dbReference type="GO" id="GO:0008061">
    <property type="term" value="F:chitin binding"/>
    <property type="evidence" value="ECO:0007669"/>
    <property type="project" value="UniProtKB-KW"/>
</dbReference>
<evidence type="ECO:0000256" key="5">
    <source>
        <dbReference type="ARBA" id="ARBA00023180"/>
    </source>
</evidence>
<dbReference type="Gene3D" id="2.170.140.10">
    <property type="entry name" value="Chitin binding domain"/>
    <property type="match status" value="1"/>
</dbReference>
<keyword evidence="4" id="KW-1015">Disulfide bond</keyword>
<dbReference type="InterPro" id="IPR051940">
    <property type="entry name" value="Chitin_bind-dev_reg"/>
</dbReference>